<dbReference type="Gene3D" id="1.20.120.530">
    <property type="entry name" value="GntR ligand-binding domain-like"/>
    <property type="match status" value="1"/>
</dbReference>
<evidence type="ECO:0000313" key="7">
    <source>
        <dbReference type="Proteomes" id="UP000308828"/>
    </source>
</evidence>
<dbReference type="PANTHER" id="PTHR43537:SF51">
    <property type="entry name" value="HTH-TYPE TRANSCRIPTIONAL REGULATOR LGOR-RELATED"/>
    <property type="match status" value="1"/>
</dbReference>
<evidence type="ECO:0000256" key="3">
    <source>
        <dbReference type="ARBA" id="ARBA00023163"/>
    </source>
</evidence>
<sequence>MAKQNTVFKDAYNRTLRLIEDTDQLPSEPDLGANLAVSRTTVRAILSRLGDEGLIVWDKRSKTVLRRPLPGDYFPDEETNSLSEIIERSFMRRILAGGAQPGMQINELELARDIGIGTTAVREFLIRFSRFGLIEKRPNSHWVLKGFTREFALELTEVREMFELRSALSFVHLVEEHPAWAELRAIEEQHHALLADIDNRYTEFSELDERFHLMVQKASSNRFIIDFYDIISIVFHYHYQWNKTNARARNQRALEEHLDYIKALFSRDPAEVEVTCRRHLKSARETLLQSIQEIA</sequence>
<dbReference type="RefSeq" id="WP_136599098.1">
    <property type="nucleotide sequence ID" value="NZ_STGV01000004.1"/>
</dbReference>
<keyword evidence="2" id="KW-0238">DNA-binding</keyword>
<dbReference type="SUPFAM" id="SSF46785">
    <property type="entry name" value="Winged helix' DNA-binding domain"/>
    <property type="match status" value="2"/>
</dbReference>
<dbReference type="Pfam" id="PF07729">
    <property type="entry name" value="FCD"/>
    <property type="match status" value="1"/>
</dbReference>
<comment type="caution">
    <text evidence="6">The sequence shown here is derived from an EMBL/GenBank/DDBJ whole genome shotgun (WGS) entry which is preliminary data.</text>
</comment>
<keyword evidence="3" id="KW-0804">Transcription</keyword>
<organism evidence="6 7">
    <name type="scientific">Peteryoungia ipomoeae</name>
    <dbReference type="NCBI Taxonomy" id="1210932"/>
    <lineage>
        <taxon>Bacteria</taxon>
        <taxon>Pseudomonadati</taxon>
        <taxon>Pseudomonadota</taxon>
        <taxon>Alphaproteobacteria</taxon>
        <taxon>Hyphomicrobiales</taxon>
        <taxon>Rhizobiaceae</taxon>
        <taxon>Peteryoungia</taxon>
    </lineage>
</organism>
<dbReference type="GO" id="GO:0003700">
    <property type="term" value="F:DNA-binding transcription factor activity"/>
    <property type="evidence" value="ECO:0007669"/>
    <property type="project" value="InterPro"/>
</dbReference>
<dbReference type="GO" id="GO:0003677">
    <property type="term" value="F:DNA binding"/>
    <property type="evidence" value="ECO:0007669"/>
    <property type="project" value="UniProtKB-KW"/>
</dbReference>
<dbReference type="Proteomes" id="UP000308828">
    <property type="component" value="Unassembled WGS sequence"/>
</dbReference>
<proteinExistence type="predicted"/>
<protein>
    <submittedName>
        <fullName evidence="6">GntR family transcriptional regulator</fullName>
    </submittedName>
</protein>
<dbReference type="EMBL" id="STGV01000004">
    <property type="protein sequence ID" value="THV22326.1"/>
    <property type="molecule type" value="Genomic_DNA"/>
</dbReference>
<keyword evidence="1" id="KW-0805">Transcription regulation</keyword>
<dbReference type="PRINTS" id="PR00035">
    <property type="entry name" value="HTHGNTR"/>
</dbReference>
<accession>A0A4V4HMI4</accession>
<reference evidence="6 7" key="1">
    <citation type="submission" date="2019-04" db="EMBL/GenBank/DDBJ databases">
        <title>Genome sequence of strain shin9-1.</title>
        <authorList>
            <person name="Gao J."/>
            <person name="Sun J."/>
        </authorList>
    </citation>
    <scope>NUCLEOTIDE SEQUENCE [LARGE SCALE GENOMIC DNA]</scope>
    <source>
        <strain evidence="7">shin9-1</strain>
    </source>
</reference>
<dbReference type="Gene3D" id="1.10.10.10">
    <property type="entry name" value="Winged helix-like DNA-binding domain superfamily/Winged helix DNA-binding domain"/>
    <property type="match status" value="2"/>
</dbReference>
<evidence type="ECO:0000259" key="5">
    <source>
        <dbReference type="SMART" id="SM00895"/>
    </source>
</evidence>
<feature type="domain" description="GntR C-terminal" evidence="5">
    <location>
        <begin position="154"/>
        <end position="282"/>
    </location>
</feature>
<keyword evidence="7" id="KW-1185">Reference proteome</keyword>
<dbReference type="AlphaFoldDB" id="A0A4V4HMI4"/>
<dbReference type="Pfam" id="PF00392">
    <property type="entry name" value="GntR"/>
    <property type="match status" value="1"/>
</dbReference>
<gene>
    <name evidence="6" type="ORF">FAA97_13650</name>
</gene>
<dbReference type="SMART" id="SM00895">
    <property type="entry name" value="FCD"/>
    <property type="match status" value="1"/>
</dbReference>
<dbReference type="InterPro" id="IPR008920">
    <property type="entry name" value="TF_FadR/GntR_C"/>
</dbReference>
<dbReference type="PANTHER" id="PTHR43537">
    <property type="entry name" value="TRANSCRIPTIONAL REGULATOR, GNTR FAMILY"/>
    <property type="match status" value="1"/>
</dbReference>
<name>A0A4V4HMI4_9HYPH</name>
<dbReference type="OrthoDB" id="9799812at2"/>
<evidence type="ECO:0000259" key="4">
    <source>
        <dbReference type="SMART" id="SM00345"/>
    </source>
</evidence>
<dbReference type="InterPro" id="IPR036388">
    <property type="entry name" value="WH-like_DNA-bd_sf"/>
</dbReference>
<feature type="domain" description="HTH gntR-type" evidence="4">
    <location>
        <begin position="86"/>
        <end position="144"/>
    </location>
</feature>
<dbReference type="SMART" id="SM00345">
    <property type="entry name" value="HTH_GNTR"/>
    <property type="match status" value="2"/>
</dbReference>
<evidence type="ECO:0000256" key="2">
    <source>
        <dbReference type="ARBA" id="ARBA00023125"/>
    </source>
</evidence>
<evidence type="ECO:0000256" key="1">
    <source>
        <dbReference type="ARBA" id="ARBA00023015"/>
    </source>
</evidence>
<dbReference type="SUPFAM" id="SSF48008">
    <property type="entry name" value="GntR ligand-binding domain-like"/>
    <property type="match status" value="1"/>
</dbReference>
<dbReference type="InterPro" id="IPR011711">
    <property type="entry name" value="GntR_C"/>
</dbReference>
<evidence type="ECO:0000313" key="6">
    <source>
        <dbReference type="EMBL" id="THV22326.1"/>
    </source>
</evidence>
<dbReference type="InterPro" id="IPR000524">
    <property type="entry name" value="Tscrpt_reg_HTH_GntR"/>
</dbReference>
<feature type="domain" description="HTH gntR-type" evidence="4">
    <location>
        <begin position="11"/>
        <end position="65"/>
    </location>
</feature>
<dbReference type="InterPro" id="IPR036390">
    <property type="entry name" value="WH_DNA-bd_sf"/>
</dbReference>